<keyword evidence="10" id="KW-1185">Reference proteome</keyword>
<dbReference type="PATRIC" id="fig|536227.13.peg.2466"/>
<evidence type="ECO:0000256" key="4">
    <source>
        <dbReference type="ARBA" id="ARBA00022475"/>
    </source>
</evidence>
<evidence type="ECO:0000256" key="6">
    <source>
        <dbReference type="ARBA" id="ARBA00022840"/>
    </source>
</evidence>
<name>C6PRG2_9CLOT</name>
<dbReference type="PROSITE" id="PS00211">
    <property type="entry name" value="ABC_TRANSPORTER_1"/>
    <property type="match status" value="1"/>
</dbReference>
<dbReference type="SUPFAM" id="SSF52540">
    <property type="entry name" value="P-loop containing nucleoside triphosphate hydrolases"/>
    <property type="match status" value="1"/>
</dbReference>
<dbReference type="PANTHER" id="PTHR43297:SF2">
    <property type="entry name" value="DIPEPTIDE TRANSPORT ATP-BINDING PROTEIN DPPD"/>
    <property type="match status" value="1"/>
</dbReference>
<reference evidence="9 10" key="1">
    <citation type="submission" date="2009-06" db="EMBL/GenBank/DDBJ databases">
        <title>The draft genome of Clostridium carboxidivorans P7.</title>
        <authorList>
            <consortium name="US DOE Joint Genome Institute (JGI-PGF)"/>
            <person name="Lucas S."/>
            <person name="Copeland A."/>
            <person name="Lapidus A."/>
            <person name="Glavina del Rio T."/>
            <person name="Tice H."/>
            <person name="Bruce D."/>
            <person name="Goodwin L."/>
            <person name="Pitluck S."/>
            <person name="Larimer F."/>
            <person name="Land M.L."/>
            <person name="Hauser L."/>
            <person name="Hemme C.L."/>
        </authorList>
    </citation>
    <scope>NUCLEOTIDE SEQUENCE [LARGE SCALE GENOMIC DNA]</scope>
    <source>
        <strain evidence="9 10">P7</strain>
    </source>
</reference>
<dbReference type="InterPro" id="IPR003593">
    <property type="entry name" value="AAA+_ATPase"/>
</dbReference>
<keyword evidence="3" id="KW-0813">Transport</keyword>
<dbReference type="FunFam" id="3.40.50.300:FF:000016">
    <property type="entry name" value="Oligopeptide ABC transporter ATP-binding component"/>
    <property type="match status" value="1"/>
</dbReference>
<dbReference type="InterPro" id="IPR017871">
    <property type="entry name" value="ABC_transporter-like_CS"/>
</dbReference>
<keyword evidence="7" id="KW-0472">Membrane</keyword>
<accession>C6PRG2</accession>
<dbReference type="GO" id="GO:0016887">
    <property type="term" value="F:ATP hydrolysis activity"/>
    <property type="evidence" value="ECO:0007669"/>
    <property type="project" value="InterPro"/>
</dbReference>
<evidence type="ECO:0000256" key="5">
    <source>
        <dbReference type="ARBA" id="ARBA00022741"/>
    </source>
</evidence>
<dbReference type="PROSITE" id="PS50893">
    <property type="entry name" value="ABC_TRANSPORTER_2"/>
    <property type="match status" value="1"/>
</dbReference>
<comment type="caution">
    <text evidence="9">The sequence shown here is derived from an EMBL/GenBank/DDBJ whole genome shotgun (WGS) entry which is preliminary data.</text>
</comment>
<organism evidence="9 10">
    <name type="scientific">Clostridium carboxidivorans P7</name>
    <dbReference type="NCBI Taxonomy" id="536227"/>
    <lineage>
        <taxon>Bacteria</taxon>
        <taxon>Bacillati</taxon>
        <taxon>Bacillota</taxon>
        <taxon>Clostridia</taxon>
        <taxon>Eubacteriales</taxon>
        <taxon>Clostridiaceae</taxon>
        <taxon>Clostridium</taxon>
    </lineage>
</organism>
<dbReference type="PANTHER" id="PTHR43297">
    <property type="entry name" value="OLIGOPEPTIDE TRANSPORT ATP-BINDING PROTEIN APPD"/>
    <property type="match status" value="1"/>
</dbReference>
<dbReference type="EMBL" id="ACVI01000017">
    <property type="protein sequence ID" value="EET88143.1"/>
    <property type="molecule type" value="Genomic_DNA"/>
</dbReference>
<dbReference type="RefSeq" id="WP_007060264.1">
    <property type="nucleotide sequence ID" value="NZ_ACVI01000017.1"/>
</dbReference>
<evidence type="ECO:0000256" key="2">
    <source>
        <dbReference type="ARBA" id="ARBA00005417"/>
    </source>
</evidence>
<keyword evidence="4" id="KW-1003">Cell membrane</keyword>
<dbReference type="InterPro" id="IPR003439">
    <property type="entry name" value="ABC_transporter-like_ATP-bd"/>
</dbReference>
<dbReference type="OrthoDB" id="9806285at2"/>
<dbReference type="Pfam" id="PF00005">
    <property type="entry name" value="ABC_tran"/>
    <property type="match status" value="1"/>
</dbReference>
<evidence type="ECO:0000313" key="10">
    <source>
        <dbReference type="Proteomes" id="UP000004198"/>
    </source>
</evidence>
<dbReference type="InterPro" id="IPR050388">
    <property type="entry name" value="ABC_Ni/Peptide_Import"/>
</dbReference>
<protein>
    <submittedName>
        <fullName evidence="9">ABC transporter related protein</fullName>
    </submittedName>
</protein>
<evidence type="ECO:0000259" key="8">
    <source>
        <dbReference type="PROSITE" id="PS50893"/>
    </source>
</evidence>
<dbReference type="KEGG" id="cck:Ccar_11770"/>
<dbReference type="Gene3D" id="3.40.50.300">
    <property type="entry name" value="P-loop containing nucleotide triphosphate hydrolases"/>
    <property type="match status" value="1"/>
</dbReference>
<dbReference type="GO" id="GO:0005886">
    <property type="term" value="C:plasma membrane"/>
    <property type="evidence" value="ECO:0007669"/>
    <property type="project" value="UniProtKB-SubCell"/>
</dbReference>
<dbReference type="eggNOG" id="COG0444">
    <property type="taxonomic scope" value="Bacteria"/>
</dbReference>
<dbReference type="SMART" id="SM00382">
    <property type="entry name" value="AAA"/>
    <property type="match status" value="1"/>
</dbReference>
<proteinExistence type="inferred from homology"/>
<evidence type="ECO:0000313" key="9">
    <source>
        <dbReference type="EMBL" id="EET88143.1"/>
    </source>
</evidence>
<comment type="similarity">
    <text evidence="2">Belongs to the ABC transporter superfamily.</text>
</comment>
<keyword evidence="6" id="KW-0067">ATP-binding</keyword>
<dbReference type="InterPro" id="IPR027417">
    <property type="entry name" value="P-loop_NTPase"/>
</dbReference>
<evidence type="ECO:0000256" key="3">
    <source>
        <dbReference type="ARBA" id="ARBA00022448"/>
    </source>
</evidence>
<evidence type="ECO:0000256" key="7">
    <source>
        <dbReference type="ARBA" id="ARBA00023136"/>
    </source>
</evidence>
<dbReference type="AlphaFoldDB" id="C6PRG2"/>
<dbReference type="Proteomes" id="UP000004198">
    <property type="component" value="Unassembled WGS sequence"/>
</dbReference>
<dbReference type="CDD" id="cd03257">
    <property type="entry name" value="ABC_NikE_OppD_transporters"/>
    <property type="match status" value="1"/>
</dbReference>
<sequence>MINEKILSINNLSIKYGNQEPVVKNISISIGSKEIIGIVGESGSGKSTLIRAVLGLLPKGASICSGDIILKDKNILQYSKKEWQEIRGNRMAIVFQNAGGSLTPIKKIGNQFIESIRSHFNISKTDAYDKAVDMLEKMRLPDTKRIMNSYPFELSGGMKQRVGIAMAMTMEPEILLADEPTSALDVTVQAQVVKQMMELRDNFNTSIIIVTHNMGVAAYMCDKIGVMQKGELVEWGTKNQVIDNPRCEYTKKLLTAVPELEECNLVSRERTNIENKECYEAV</sequence>
<dbReference type="STRING" id="536227.Ccar_11770"/>
<gene>
    <name evidence="9" type="ORF">CcarbDRAFT_1379</name>
</gene>
<evidence type="ECO:0000256" key="1">
    <source>
        <dbReference type="ARBA" id="ARBA00004202"/>
    </source>
</evidence>
<feature type="domain" description="ABC transporter" evidence="8">
    <location>
        <begin position="7"/>
        <end position="254"/>
    </location>
</feature>
<dbReference type="GO" id="GO:0005524">
    <property type="term" value="F:ATP binding"/>
    <property type="evidence" value="ECO:0007669"/>
    <property type="project" value="UniProtKB-KW"/>
</dbReference>
<comment type="subcellular location">
    <subcellularLocation>
        <location evidence="1">Cell membrane</location>
        <topology evidence="1">Peripheral membrane protein</topology>
    </subcellularLocation>
</comment>
<keyword evidence="5" id="KW-0547">Nucleotide-binding</keyword>